<evidence type="ECO:0000256" key="10">
    <source>
        <dbReference type="SAM" id="MobiDB-lite"/>
    </source>
</evidence>
<dbReference type="PANTHER" id="PTHR33162:SF1">
    <property type="entry name" value="SEC-INDEPENDENT PROTEIN TRANSLOCASE PROTEIN TATA, CHLOROPLASTIC"/>
    <property type="match status" value="1"/>
</dbReference>
<accession>A0A062UEZ8</accession>
<proteinExistence type="inferred from homology"/>
<dbReference type="GO" id="GO:0008320">
    <property type="term" value="F:protein transmembrane transporter activity"/>
    <property type="evidence" value="ECO:0007669"/>
    <property type="project" value="UniProtKB-UniRule"/>
</dbReference>
<evidence type="ECO:0000256" key="3">
    <source>
        <dbReference type="ARBA" id="ARBA00022475"/>
    </source>
</evidence>
<feature type="compositionally biased region" description="Basic and acidic residues" evidence="10">
    <location>
        <begin position="131"/>
        <end position="141"/>
    </location>
</feature>
<comment type="subunit">
    <text evidence="9">The Tat system comprises two distinct complexes: a TatABC complex, containing multiple copies of TatA, TatB and TatC subunits, and a separate TatA complex, containing only TatA subunits. Substrates initially bind to the TatABC complex, which probably triggers association of the separate TatA complex to form the active translocon.</text>
</comment>
<dbReference type="RefSeq" id="WP_051601351.1">
    <property type="nucleotide sequence ID" value="NZ_AWFF01000036.1"/>
</dbReference>
<sequence>MLPGIGFSELLLLGLAALIIVGPKDLPLMMRRVGQFVGKGRAMAREFQAAFEDIARQSELDELRKEIESLKRDNSMQDAAADLAAVEADINSAVMAQHPQAEAPSRPQPTEPVEVPDDSKLTNQPDTPESVETKKPGDDAA</sequence>
<dbReference type="GO" id="GO:0033281">
    <property type="term" value="C:TAT protein transport complex"/>
    <property type="evidence" value="ECO:0007669"/>
    <property type="project" value="UniProtKB-UniRule"/>
</dbReference>
<comment type="similarity">
    <text evidence="9">Belongs to the TatB family.</text>
</comment>
<keyword evidence="2 9" id="KW-0813">Transport</keyword>
<dbReference type="GO" id="GO:0043953">
    <property type="term" value="P:protein transport by the Tat complex"/>
    <property type="evidence" value="ECO:0007669"/>
    <property type="project" value="UniProtKB-UniRule"/>
</dbReference>
<keyword evidence="5 9" id="KW-0653">Protein transport</keyword>
<evidence type="ECO:0000256" key="6">
    <source>
        <dbReference type="ARBA" id="ARBA00022989"/>
    </source>
</evidence>
<dbReference type="NCBIfam" id="TIGR01410">
    <property type="entry name" value="tatB"/>
    <property type="match status" value="1"/>
</dbReference>
<organism evidence="12 13">
    <name type="scientific">Hyphomonas beringensis</name>
    <dbReference type="NCBI Taxonomy" id="1280946"/>
    <lineage>
        <taxon>Bacteria</taxon>
        <taxon>Pseudomonadati</taxon>
        <taxon>Pseudomonadota</taxon>
        <taxon>Alphaproteobacteria</taxon>
        <taxon>Hyphomonadales</taxon>
        <taxon>Hyphomonadaceae</taxon>
        <taxon>Hyphomonas</taxon>
    </lineage>
</organism>
<keyword evidence="6 9" id="KW-1133">Transmembrane helix</keyword>
<name>A0A062UEZ8_9PROT</name>
<dbReference type="PATRIC" id="fig|1280946.3.peg.1804"/>
<dbReference type="InterPro" id="IPR018448">
    <property type="entry name" value="TatB"/>
</dbReference>
<evidence type="ECO:0000313" key="12">
    <source>
        <dbReference type="EMBL" id="KCZ54655.1"/>
    </source>
</evidence>
<keyword evidence="3 9" id="KW-1003">Cell membrane</keyword>
<dbReference type="eggNOG" id="COG1826">
    <property type="taxonomic scope" value="Bacteria"/>
</dbReference>
<dbReference type="Pfam" id="PF02416">
    <property type="entry name" value="TatA_B_E"/>
    <property type="match status" value="1"/>
</dbReference>
<keyword evidence="13" id="KW-1185">Reference proteome</keyword>
<feature type="transmembrane region" description="Helical" evidence="11">
    <location>
        <begin position="6"/>
        <end position="22"/>
    </location>
</feature>
<dbReference type="Gene3D" id="1.20.5.3310">
    <property type="match status" value="1"/>
</dbReference>
<dbReference type="STRING" id="1280946.HY29_13965"/>
<evidence type="ECO:0000256" key="5">
    <source>
        <dbReference type="ARBA" id="ARBA00022927"/>
    </source>
</evidence>
<dbReference type="PRINTS" id="PR01506">
    <property type="entry name" value="TATBPROTEIN"/>
</dbReference>
<evidence type="ECO:0000256" key="2">
    <source>
        <dbReference type="ARBA" id="ARBA00022448"/>
    </source>
</evidence>
<evidence type="ECO:0000256" key="1">
    <source>
        <dbReference type="ARBA" id="ARBA00004167"/>
    </source>
</evidence>
<keyword evidence="4 9" id="KW-0812">Transmembrane</keyword>
<evidence type="ECO:0000256" key="4">
    <source>
        <dbReference type="ARBA" id="ARBA00022692"/>
    </source>
</evidence>
<evidence type="ECO:0000256" key="11">
    <source>
        <dbReference type="SAM" id="Phobius"/>
    </source>
</evidence>
<dbReference type="PANTHER" id="PTHR33162">
    <property type="entry name" value="SEC-INDEPENDENT PROTEIN TRANSLOCASE PROTEIN TATA, CHLOROPLASTIC"/>
    <property type="match status" value="1"/>
</dbReference>
<evidence type="ECO:0000313" key="13">
    <source>
        <dbReference type="Proteomes" id="UP000027037"/>
    </source>
</evidence>
<evidence type="ECO:0000256" key="7">
    <source>
        <dbReference type="ARBA" id="ARBA00023010"/>
    </source>
</evidence>
<evidence type="ECO:0000256" key="8">
    <source>
        <dbReference type="ARBA" id="ARBA00023136"/>
    </source>
</evidence>
<dbReference type="EMBL" id="AWFF01000036">
    <property type="protein sequence ID" value="KCZ54655.1"/>
    <property type="molecule type" value="Genomic_DNA"/>
</dbReference>
<keyword evidence="7 9" id="KW-0811">Translocation</keyword>
<feature type="region of interest" description="Disordered" evidence="10">
    <location>
        <begin position="92"/>
        <end position="141"/>
    </location>
</feature>
<protein>
    <recommendedName>
        <fullName evidence="9">Sec-independent protein translocase protein TatB</fullName>
    </recommendedName>
</protein>
<dbReference type="InterPro" id="IPR003369">
    <property type="entry name" value="TatA/B/E"/>
</dbReference>
<dbReference type="Proteomes" id="UP000027037">
    <property type="component" value="Unassembled WGS sequence"/>
</dbReference>
<dbReference type="HAMAP" id="MF_00237">
    <property type="entry name" value="TatB"/>
    <property type="match status" value="1"/>
</dbReference>
<reference evidence="12 13" key="1">
    <citation type="journal article" date="2014" name="Antonie Van Leeuwenhoek">
        <title>Hyphomonas beringensis sp. nov. and Hyphomonas chukchiensis sp. nov., isolated from surface seawater of the Bering Sea and Chukchi Sea.</title>
        <authorList>
            <person name="Li C."/>
            <person name="Lai Q."/>
            <person name="Li G."/>
            <person name="Dong C."/>
            <person name="Wang J."/>
            <person name="Liao Y."/>
            <person name="Shao Z."/>
        </authorList>
    </citation>
    <scope>NUCLEOTIDE SEQUENCE [LARGE SCALE GENOMIC DNA]</scope>
    <source>
        <strain evidence="12 13">25B14_1</strain>
    </source>
</reference>
<comment type="function">
    <text evidence="9">Part of the twin-arginine translocation (Tat) system that transports large folded proteins containing a characteristic twin-arginine motif in their signal peptide across membranes. Together with TatC, TatB is part of a receptor directly interacting with Tat signal peptides. TatB may form an oligomeric binding site that transiently accommodates folded Tat precursor proteins before their translocation.</text>
</comment>
<dbReference type="AlphaFoldDB" id="A0A062UEZ8"/>
<gene>
    <name evidence="9" type="primary">tatB</name>
    <name evidence="12" type="ORF">HY29_13965</name>
</gene>
<dbReference type="OrthoDB" id="7206969at2"/>
<comment type="caution">
    <text evidence="12">The sequence shown here is derived from an EMBL/GenBank/DDBJ whole genome shotgun (WGS) entry which is preliminary data.</text>
</comment>
<keyword evidence="8 9" id="KW-0472">Membrane</keyword>
<comment type="subcellular location">
    <subcellularLocation>
        <location evidence="9">Cell membrane</location>
        <topology evidence="9">Single-pass membrane protein</topology>
    </subcellularLocation>
    <subcellularLocation>
        <location evidence="1">Membrane</location>
        <topology evidence="1">Single-pass membrane protein</topology>
    </subcellularLocation>
</comment>
<evidence type="ECO:0000256" key="9">
    <source>
        <dbReference type="HAMAP-Rule" id="MF_00237"/>
    </source>
</evidence>